<dbReference type="InterPro" id="IPR024445">
    <property type="entry name" value="Tnp_ISXO2-like"/>
</dbReference>
<evidence type="ECO:0000313" key="3">
    <source>
        <dbReference type="EMBL" id="MCH7410944.1"/>
    </source>
</evidence>
<accession>A0ABS9V2F8</accession>
<dbReference type="Pfam" id="PF12762">
    <property type="entry name" value="DDE_Tnp_IS1595"/>
    <property type="match status" value="1"/>
</dbReference>
<dbReference type="RefSeq" id="WP_241348919.1">
    <property type="nucleotide sequence ID" value="NZ_JAKZGP010000040.1"/>
</dbReference>
<dbReference type="EMBL" id="JAKZGP010000052">
    <property type="protein sequence ID" value="MCH7410944.1"/>
    <property type="molecule type" value="Genomic_DNA"/>
</dbReference>
<dbReference type="Proteomes" id="UP001165489">
    <property type="component" value="Unassembled WGS sequence"/>
</dbReference>
<feature type="non-terminal residue" evidence="2">
    <location>
        <position position="1"/>
    </location>
</feature>
<gene>
    <name evidence="2" type="ORF">MM239_14205</name>
    <name evidence="3" type="ORF">MM239_16160</name>
</gene>
<organism evidence="2 4">
    <name type="scientific">Belliella filtrata</name>
    <dbReference type="NCBI Taxonomy" id="2923435"/>
    <lineage>
        <taxon>Bacteria</taxon>
        <taxon>Pseudomonadati</taxon>
        <taxon>Bacteroidota</taxon>
        <taxon>Cytophagia</taxon>
        <taxon>Cytophagales</taxon>
        <taxon>Cyclobacteriaceae</taxon>
        <taxon>Belliella</taxon>
    </lineage>
</organism>
<evidence type="ECO:0000259" key="1">
    <source>
        <dbReference type="Pfam" id="PF12762"/>
    </source>
</evidence>
<sequence>VHVEKLVETHIKVKSSESTANEELNWVHTAISNLKKNLLGIYHMVTEKYIQNYIDEFVYKLNRRYFGEKLFDRLIVAAIQTYV</sequence>
<feature type="domain" description="ISXO2-like transposase" evidence="1">
    <location>
        <begin position="12"/>
        <end position="62"/>
    </location>
</feature>
<dbReference type="EMBL" id="JAKZGP010000040">
    <property type="protein sequence ID" value="MCH7410556.1"/>
    <property type="molecule type" value="Genomic_DNA"/>
</dbReference>
<reference evidence="2" key="1">
    <citation type="submission" date="2022-03" db="EMBL/GenBank/DDBJ databases">
        <title>De novo assembled genomes of Belliella spp. (Cyclobacteriaceae) strains.</title>
        <authorList>
            <person name="Szabo A."/>
            <person name="Korponai K."/>
            <person name="Felfoldi T."/>
        </authorList>
    </citation>
    <scope>NUCLEOTIDE SEQUENCE</scope>
    <source>
        <strain evidence="2">DSM 111904</strain>
    </source>
</reference>
<name>A0ABS9V2F8_9BACT</name>
<evidence type="ECO:0000313" key="2">
    <source>
        <dbReference type="EMBL" id="MCH7410556.1"/>
    </source>
</evidence>
<comment type="caution">
    <text evidence="2">The sequence shown here is derived from an EMBL/GenBank/DDBJ whole genome shotgun (WGS) entry which is preliminary data.</text>
</comment>
<keyword evidence="4" id="KW-1185">Reference proteome</keyword>
<protein>
    <submittedName>
        <fullName evidence="2">Transposase</fullName>
    </submittedName>
</protein>
<evidence type="ECO:0000313" key="4">
    <source>
        <dbReference type="Proteomes" id="UP001165489"/>
    </source>
</evidence>
<proteinExistence type="predicted"/>